<name>A0ABS9VIY1_9BACT</name>
<reference evidence="1" key="1">
    <citation type="submission" date="2022-03" db="EMBL/GenBank/DDBJ databases">
        <title>De novo assembled genomes of Belliella spp. (Cyclobacteriaceae) strains.</title>
        <authorList>
            <person name="Szabo A."/>
            <person name="Korponai K."/>
            <person name="Felfoldi T."/>
        </authorList>
    </citation>
    <scope>NUCLEOTIDE SEQUENCE</scope>
    <source>
        <strain evidence="1">DSM 111903</strain>
    </source>
</reference>
<accession>A0ABS9VIY1</accession>
<dbReference type="RefSeq" id="WP_241414759.1">
    <property type="nucleotide sequence ID" value="NZ_JAKZGO010000054.1"/>
</dbReference>
<proteinExistence type="predicted"/>
<protein>
    <submittedName>
        <fullName evidence="1">Uncharacterized protein</fullName>
    </submittedName>
</protein>
<organism evidence="1 2">
    <name type="scientific">Belliella alkalica</name>
    <dbReference type="NCBI Taxonomy" id="1730871"/>
    <lineage>
        <taxon>Bacteria</taxon>
        <taxon>Pseudomonadati</taxon>
        <taxon>Bacteroidota</taxon>
        <taxon>Cytophagia</taxon>
        <taxon>Cytophagales</taxon>
        <taxon>Cyclobacteriaceae</taxon>
        <taxon>Belliella</taxon>
    </lineage>
</organism>
<dbReference type="Proteomes" id="UP001165430">
    <property type="component" value="Unassembled WGS sequence"/>
</dbReference>
<dbReference type="EMBL" id="JAKZGO010000054">
    <property type="protein sequence ID" value="MCH7415900.1"/>
    <property type="molecule type" value="Genomic_DNA"/>
</dbReference>
<evidence type="ECO:0000313" key="1">
    <source>
        <dbReference type="EMBL" id="MCH7415900.1"/>
    </source>
</evidence>
<keyword evidence="2" id="KW-1185">Reference proteome</keyword>
<comment type="caution">
    <text evidence="1">The sequence shown here is derived from an EMBL/GenBank/DDBJ whole genome shotgun (WGS) entry which is preliminary data.</text>
</comment>
<gene>
    <name evidence="1" type="ORF">MM213_20535</name>
</gene>
<sequence>MKSTKIIIVVVFFIICQGNLFGKTISVNDTIIVFVDRYLKDTEFTKKISEYNSLENKAEFEVRVFRNKYMHPSFYLYIAHIPIIGHKKKSFTLNEIKKCEILWDKKLEYQDWFEISNQDQKIYFMIFEDQILNMNRFILNYEFNAFQVKITTGAVE</sequence>
<evidence type="ECO:0000313" key="2">
    <source>
        <dbReference type="Proteomes" id="UP001165430"/>
    </source>
</evidence>